<dbReference type="Pfam" id="PF02515">
    <property type="entry name" value="CoA_transf_3"/>
    <property type="match status" value="2"/>
</dbReference>
<feature type="domain" description="C2" evidence="6">
    <location>
        <begin position="1485"/>
        <end position="1608"/>
    </location>
</feature>
<evidence type="ECO:0000259" key="6">
    <source>
        <dbReference type="PROSITE" id="PS50004"/>
    </source>
</evidence>
<dbReference type="EMBL" id="CAJNNV010027188">
    <property type="protein sequence ID" value="CAE8619640.1"/>
    <property type="molecule type" value="Genomic_DNA"/>
</dbReference>
<accession>A0A813G4P1</accession>
<feature type="region of interest" description="Disordered" evidence="5">
    <location>
        <begin position="1"/>
        <end position="92"/>
    </location>
</feature>
<dbReference type="GO" id="GO:0046872">
    <property type="term" value="F:metal ion binding"/>
    <property type="evidence" value="ECO:0007669"/>
    <property type="project" value="UniProtKB-KW"/>
</dbReference>
<dbReference type="Gene3D" id="3.40.50.10540">
    <property type="entry name" value="Crotonobetainyl-coa:carnitine coa-transferase, domain 1"/>
    <property type="match status" value="2"/>
</dbReference>
<feature type="region of interest" description="Disordered" evidence="5">
    <location>
        <begin position="1250"/>
        <end position="1313"/>
    </location>
</feature>
<keyword evidence="8" id="KW-1185">Reference proteome</keyword>
<feature type="domain" description="C2" evidence="6">
    <location>
        <begin position="1843"/>
        <end position="1978"/>
    </location>
</feature>
<dbReference type="InterPro" id="IPR000008">
    <property type="entry name" value="C2_dom"/>
</dbReference>
<dbReference type="PANTHER" id="PTHR45911">
    <property type="entry name" value="C2 DOMAIN-CONTAINING PROTEIN"/>
    <property type="match status" value="1"/>
</dbReference>
<feature type="domain" description="C2" evidence="6">
    <location>
        <begin position="1057"/>
        <end position="1178"/>
    </location>
</feature>
<feature type="domain" description="C2" evidence="6">
    <location>
        <begin position="76"/>
        <end position="198"/>
    </location>
</feature>
<keyword evidence="2" id="KW-0479">Metal-binding</keyword>
<reference evidence="7" key="1">
    <citation type="submission" date="2021-02" db="EMBL/GenBank/DDBJ databases">
        <authorList>
            <person name="Dougan E. K."/>
            <person name="Rhodes N."/>
            <person name="Thang M."/>
            <person name="Chan C."/>
        </authorList>
    </citation>
    <scope>NUCLEOTIDE SEQUENCE</scope>
</reference>
<dbReference type="CDD" id="cd00030">
    <property type="entry name" value="C2"/>
    <property type="match status" value="5"/>
</dbReference>
<keyword evidence="4" id="KW-0175">Coiled coil</keyword>
<dbReference type="InterPro" id="IPR003673">
    <property type="entry name" value="CoA-Trfase_fam_III"/>
</dbReference>
<evidence type="ECO:0000256" key="2">
    <source>
        <dbReference type="ARBA" id="ARBA00022723"/>
    </source>
</evidence>
<dbReference type="InterPro" id="IPR023606">
    <property type="entry name" value="CoA-Trfase_III_dom_1_sf"/>
</dbReference>
<feature type="compositionally biased region" description="Low complexity" evidence="5">
    <location>
        <begin position="55"/>
        <end position="89"/>
    </location>
</feature>
<feature type="compositionally biased region" description="Basic and acidic residues" evidence="5">
    <location>
        <begin position="328"/>
        <end position="338"/>
    </location>
</feature>
<dbReference type="SUPFAM" id="SSF49562">
    <property type="entry name" value="C2 domain (Calcium/lipid-binding domain, CaLB)"/>
    <property type="match status" value="7"/>
</dbReference>
<dbReference type="GO" id="GO:0003824">
    <property type="term" value="F:catalytic activity"/>
    <property type="evidence" value="ECO:0007669"/>
    <property type="project" value="InterPro"/>
</dbReference>
<sequence length="1997" mass="219206">MSQGRDLGRHPSMASADPRRQLSFVSPVHRGGSDGSRGAAASPGHRQLPPPPPTLGTTGPASQLARQNQQNSSSWWPSAPSSDADPQARGGQGALGAVRVRILRAHDLENKDTGLLGDVSDPYVAVRVGSQAKRTPCIDNDLSPVWQQDNDFTFSLGSGDGTLQLEVMNQNIFKDTSLGRTSLGLVSLRPLQWHHRRVKLEGSKGGELEFEVLFSQSPQELAGVPAPRSAEASAADRQYSQATPVSEEQDRLEYQFGPRMFQPRNHALAWEGVRVLEISRRTWTAALCGRMMAANGADVVRVAFGQEALGARKKGAVPGRPLRPEGPSSKEARDEGRSALEQPRPNQVPRVLHAGKRLAPHHPENPQEMHLLRTELLPGCHLLITDLPADELESMQLGFHTLRKEFPGLIFVHASNIGMLADISNRGVDDAGAFFCLAGVAEELGHFLGPAGFAAATAASALFGVASMAVMRRRCGSPGDRVEMSIFRSGRWCSALGTLTGWARPPQPDRRYDISHLGAEQEARTRQPALPFDVEGAAYLVPEASARQSAKLEPLHLRWEQGKSSVQMPAVQPNCPIFSELPLSRVSVIEISDEYNISACALGCLLADLGARVTKVERPQRPDPWKRMCPQLYKDLNARKAVQEISYTEIGGVDANGVPTPGQAALYRTLADTTMFITNLPMAALDAWGLDVKRLRSMFPHLIIVLVSNWGCDDVARQMEHAFGRKGGQELHAFWEASGLCSSCFNNQAMPPGLGELAVSQHALGGIGLALLRQQWTGGGQLVHVSRQKAGIFSRLVAEADPPVPLSSPLLCMADGRFMRLLGRGHRPHDAWVLLHAVGRRGSLWDKAGGSVERVRGHLEATTWEDLKKHRDELLACARLWGFDDLALAFRAKGIDWFVEELRPVDAEKLHRQRAEQAQAVKQRHQDAVERALRMSEATAAMEESALLAKQQAQEALHEQLRAQQEKAQRLELLREQYRQGVPPDVIVTVDSAEGLQSATRPGRPDTYCVIDIFQKPHSRIQLPTQPASSTPEWGHTELVRNYALGDALVFSVFCKDPAPPLVAKSAAPESEAHQTLLHVQVAGAFNLRNLDTGMMGDVSDPYVSMKLGEIVQKTPTINNNLNPVWQDNNKFSFTVQSTDRYLELQVCNANVVSDDSLGSTKLDLVSLPPNEWRHFRVKLDEGAGSELEFDAFIKPAEAGKPHAHTDELIGRAEVPMHKFYPNGFEGTLPLFLENKPTAAVLHVLVEVEPKEKPGSPQKSGPSSPLRRSGGSPKAGHLRSISTASLRTILPSSSSPTNRGKQTQGSAKSPLQIRVNGAKNLTNKDTGVFGDVSDPYVVVRAGSGAEQKTTVINNNLDPVWTDNNLFNFSLAPGEYKVQLEVMNSNNLNDSSLGTFEVDLRSIRPGTWIRSAEKLVAGVNGELLFDVLFKPAENWRSAGEQSSVGGSMQPTSQLHKTMLPEQNSQTMPQQLQTPQRPVPQQMQGSRKVPPQIMTSGDVPEAEKSVLQLRVNGATKLTNRDTGLFGDVSDPYVVVRAGGLEQKTSVIDNNLNPEWTDKNLFNFLLGADDHKVQLEVLNSNNFRDDSLGKCEIDLRSIQHGIWVRFGEKLVAGVNGELQFDVFFKPTQYRVLAAQLSSVLHLRINAARNLMNKDTGIMGDVSDPYVVAKVGALQQRTPIINDNLNPDWREGNQFTFQVGDQDTALELEVMNSNVMRDDLLGTLSIDLNRMQPEQWCRFQEKLQDGMGATLEVDAFFKATDHYQVHNALETAKQVEKKAGMEAAALAKEVQMAEKALKWLDSVDENTKMPLSLEERDWAHACGGRNLVAPAWIAVTQSQVDSLVRARENKTQVMALFPEAVRKRSQKLKLRLLGASGLGSPTLGHKPSTYCLVEIPLKPESRFQTVVAKGTDRPEWRHSKTVKCYVPGDAVVIEVYGTFEDEEQQRNAPGSRQKADELLGKAFLPGEKVYPNGFDGLLNLTLGTRQTGASIRVTALVMDET</sequence>
<comment type="similarity">
    <text evidence="1">Belongs to the CoA-transferase III family.</text>
</comment>
<feature type="region of interest" description="Disordered" evidence="5">
    <location>
        <begin position="225"/>
        <end position="249"/>
    </location>
</feature>
<organism evidence="7 8">
    <name type="scientific">Polarella glacialis</name>
    <name type="common">Dinoflagellate</name>
    <dbReference type="NCBI Taxonomy" id="89957"/>
    <lineage>
        <taxon>Eukaryota</taxon>
        <taxon>Sar</taxon>
        <taxon>Alveolata</taxon>
        <taxon>Dinophyceae</taxon>
        <taxon>Suessiales</taxon>
        <taxon>Suessiaceae</taxon>
        <taxon>Polarella</taxon>
    </lineage>
</organism>
<dbReference type="PROSITE" id="PS50004">
    <property type="entry name" value="C2"/>
    <property type="match status" value="6"/>
</dbReference>
<feature type="coiled-coil region" evidence="4">
    <location>
        <begin position="915"/>
        <end position="981"/>
    </location>
</feature>
<evidence type="ECO:0000256" key="4">
    <source>
        <dbReference type="SAM" id="Coils"/>
    </source>
</evidence>
<evidence type="ECO:0000313" key="7">
    <source>
        <dbReference type="EMBL" id="CAE8619640.1"/>
    </source>
</evidence>
<name>A0A813G4P1_POLGL</name>
<protein>
    <recommendedName>
        <fullName evidence="6">C2 domain-containing protein</fullName>
    </recommendedName>
</protein>
<keyword evidence="3" id="KW-0106">Calcium</keyword>
<evidence type="ECO:0000256" key="3">
    <source>
        <dbReference type="ARBA" id="ARBA00022837"/>
    </source>
</evidence>
<dbReference type="SMART" id="SM00239">
    <property type="entry name" value="C2"/>
    <property type="match status" value="6"/>
</dbReference>
<dbReference type="Pfam" id="PF00168">
    <property type="entry name" value="C2"/>
    <property type="match status" value="7"/>
</dbReference>
<feature type="domain" description="C2" evidence="6">
    <location>
        <begin position="1611"/>
        <end position="1737"/>
    </location>
</feature>
<dbReference type="OrthoDB" id="197068at2759"/>
<evidence type="ECO:0000256" key="1">
    <source>
        <dbReference type="ARBA" id="ARBA00008383"/>
    </source>
</evidence>
<dbReference type="InterPro" id="IPR035892">
    <property type="entry name" value="C2_domain_sf"/>
</dbReference>
<evidence type="ECO:0000256" key="5">
    <source>
        <dbReference type="SAM" id="MobiDB-lite"/>
    </source>
</evidence>
<comment type="caution">
    <text evidence="7">The sequence shown here is derived from an EMBL/GenBank/DDBJ whole genome shotgun (WGS) entry which is preliminary data.</text>
</comment>
<feature type="region of interest" description="Disordered" evidence="5">
    <location>
        <begin position="314"/>
        <end position="349"/>
    </location>
</feature>
<dbReference type="SUPFAM" id="SSF89796">
    <property type="entry name" value="CoA-transferase family III (CaiB/BaiF)"/>
    <property type="match status" value="2"/>
</dbReference>
<gene>
    <name evidence="7" type="ORF">PGLA1383_LOCUS37222</name>
</gene>
<feature type="compositionally biased region" description="Polar residues" evidence="5">
    <location>
        <begin position="1280"/>
        <end position="1309"/>
    </location>
</feature>
<dbReference type="Proteomes" id="UP000654075">
    <property type="component" value="Unassembled WGS sequence"/>
</dbReference>
<dbReference type="Gene3D" id="2.60.40.150">
    <property type="entry name" value="C2 domain"/>
    <property type="match status" value="6"/>
</dbReference>
<feature type="compositionally biased region" description="Low complexity" evidence="5">
    <location>
        <begin position="1255"/>
        <end position="1272"/>
    </location>
</feature>
<evidence type="ECO:0000313" key="8">
    <source>
        <dbReference type="Proteomes" id="UP000654075"/>
    </source>
</evidence>
<proteinExistence type="inferred from homology"/>
<feature type="domain" description="C2" evidence="6">
    <location>
        <begin position="1291"/>
        <end position="1412"/>
    </location>
</feature>